<accession>A0A6A5YXM7</accession>
<keyword evidence="2" id="KW-1185">Reference proteome</keyword>
<dbReference type="Proteomes" id="UP000799770">
    <property type="component" value="Unassembled WGS sequence"/>
</dbReference>
<dbReference type="EMBL" id="ML977333">
    <property type="protein sequence ID" value="KAF2111892.1"/>
    <property type="molecule type" value="Genomic_DNA"/>
</dbReference>
<evidence type="ECO:0000313" key="1">
    <source>
        <dbReference type="EMBL" id="KAF2111892.1"/>
    </source>
</evidence>
<sequence length="176" mass="19937">MATLDELEQASKARLELLDTMEGFGQVLQDMKSLTVKELKAIEQMKTSAATTIPNNPNDTSAEVKALKRLLDATYKHQKVHDFKQIDFAKQEKSKLQDLSLLIDGIEGEGNSDTVQNLQEWHKARLSANKEHRWEIECHWLKGYNASVQLRKAMAATSEHRGAEFEKLVARAEAMD</sequence>
<organism evidence="1 2">
    <name type="scientific">Lophiotrema nucula</name>
    <dbReference type="NCBI Taxonomy" id="690887"/>
    <lineage>
        <taxon>Eukaryota</taxon>
        <taxon>Fungi</taxon>
        <taxon>Dikarya</taxon>
        <taxon>Ascomycota</taxon>
        <taxon>Pezizomycotina</taxon>
        <taxon>Dothideomycetes</taxon>
        <taxon>Pleosporomycetidae</taxon>
        <taxon>Pleosporales</taxon>
        <taxon>Lophiotremataceae</taxon>
        <taxon>Lophiotrema</taxon>
    </lineage>
</organism>
<protein>
    <submittedName>
        <fullName evidence="1">Uncharacterized protein</fullName>
    </submittedName>
</protein>
<reference evidence="1" key="1">
    <citation type="journal article" date="2020" name="Stud. Mycol.">
        <title>101 Dothideomycetes genomes: a test case for predicting lifestyles and emergence of pathogens.</title>
        <authorList>
            <person name="Haridas S."/>
            <person name="Albert R."/>
            <person name="Binder M."/>
            <person name="Bloem J."/>
            <person name="Labutti K."/>
            <person name="Salamov A."/>
            <person name="Andreopoulos B."/>
            <person name="Baker S."/>
            <person name="Barry K."/>
            <person name="Bills G."/>
            <person name="Bluhm B."/>
            <person name="Cannon C."/>
            <person name="Castanera R."/>
            <person name="Culley D."/>
            <person name="Daum C."/>
            <person name="Ezra D."/>
            <person name="Gonzalez J."/>
            <person name="Henrissat B."/>
            <person name="Kuo A."/>
            <person name="Liang C."/>
            <person name="Lipzen A."/>
            <person name="Lutzoni F."/>
            <person name="Magnuson J."/>
            <person name="Mondo S."/>
            <person name="Nolan M."/>
            <person name="Ohm R."/>
            <person name="Pangilinan J."/>
            <person name="Park H.-J."/>
            <person name="Ramirez L."/>
            <person name="Alfaro M."/>
            <person name="Sun H."/>
            <person name="Tritt A."/>
            <person name="Yoshinaga Y."/>
            <person name="Zwiers L.-H."/>
            <person name="Turgeon B."/>
            <person name="Goodwin S."/>
            <person name="Spatafora J."/>
            <person name="Crous P."/>
            <person name="Grigoriev I."/>
        </authorList>
    </citation>
    <scope>NUCLEOTIDE SEQUENCE</scope>
    <source>
        <strain evidence="1">CBS 627.86</strain>
    </source>
</reference>
<gene>
    <name evidence="1" type="ORF">BDV96DRAFT_649860</name>
</gene>
<evidence type="ECO:0000313" key="2">
    <source>
        <dbReference type="Proteomes" id="UP000799770"/>
    </source>
</evidence>
<name>A0A6A5YXM7_9PLEO</name>
<proteinExistence type="predicted"/>
<dbReference type="AlphaFoldDB" id="A0A6A5YXM7"/>